<evidence type="ECO:0000256" key="1">
    <source>
        <dbReference type="ARBA" id="ARBA00000085"/>
    </source>
</evidence>
<dbReference type="PROSITE" id="PS50112">
    <property type="entry name" value="PAS"/>
    <property type="match status" value="1"/>
</dbReference>
<keyword evidence="10" id="KW-0902">Two-component regulatory system</keyword>
<comment type="catalytic activity">
    <reaction evidence="1">
        <text>ATP + protein L-histidine = ADP + protein N-phospho-L-histidine.</text>
        <dbReference type="EC" id="2.7.13.3"/>
    </reaction>
</comment>
<dbReference type="Pfam" id="PF08447">
    <property type="entry name" value="PAS_3"/>
    <property type="match status" value="1"/>
</dbReference>
<evidence type="ECO:0000259" key="13">
    <source>
        <dbReference type="PROSITE" id="PS50109"/>
    </source>
</evidence>
<feature type="domain" description="Histidine kinase" evidence="13">
    <location>
        <begin position="454"/>
        <end position="672"/>
    </location>
</feature>
<dbReference type="Gene3D" id="3.30.565.10">
    <property type="entry name" value="Histidine kinase-like ATPase, C-terminal domain"/>
    <property type="match status" value="1"/>
</dbReference>
<dbReference type="Gene3D" id="3.30.450.20">
    <property type="entry name" value="PAS domain"/>
    <property type="match status" value="1"/>
</dbReference>
<evidence type="ECO:0000256" key="11">
    <source>
        <dbReference type="ARBA" id="ARBA00023136"/>
    </source>
</evidence>
<comment type="subcellular location">
    <subcellularLocation>
        <location evidence="2">Cell membrane</location>
        <topology evidence="2">Multi-pass membrane protein</topology>
    </subcellularLocation>
</comment>
<keyword evidence="15" id="KW-0547">Nucleotide-binding</keyword>
<dbReference type="InterPro" id="IPR007895">
    <property type="entry name" value="MASE1"/>
</dbReference>
<protein>
    <recommendedName>
        <fullName evidence="3">histidine kinase</fullName>
        <ecNumber evidence="3">2.7.13.3</ecNumber>
    </recommendedName>
</protein>
<dbReference type="InterPro" id="IPR050736">
    <property type="entry name" value="Sensor_HK_Regulatory"/>
</dbReference>
<keyword evidence="9 12" id="KW-1133">Transmembrane helix</keyword>
<name>A0ABY5ATN0_9CYAN</name>
<keyword evidence="15" id="KW-0067">ATP-binding</keyword>
<sequence>MKMVFALKRLKRLQKNLTVQILALVGLYVLLYGVMRAITLKDLRIALIGVPPGFGLAALLLGGQRLGVGILLGAFLGPYFQGMSLLPSLFWAIVQTLQVSLGALLLTRSHFRTSLERLKDVALLVLFGCIVTAFVSTPFQAAILGYVSLQKVEFANLWWLTALGTLSGIATITPLCLALCDRRCDLPREELRERSLKRYLEIIGLLLSTIAVGWFVFSSRSRAYSYEFPLEYLPFPILMWTALRFGKRGTVSINFIIATMAVWGILRNSGPFLIQARTLTQAVLSLQAFISVVSIASLILATTLAGQRRTQASLKRNQARLQNAQSMTQLGHWDLDLSDGNLYWSKELCQIFGWRKPRSPSREHLEAALHPDDRPSVSQAYQKLLNHNIAFCLDYRILRQDGEERLVRERATLSANYAIGTLQDITELQRWQELKEAKEAAETANRAKSTFLANMSHELRTPLNAIIGYSELLEEELSDIDNPELLEDIQRIYRSGYHLLSIISDILDISKIEAGRVKLNYGVFDVRGLVDTTVAKIESLIYANENNLEIVYKNSPEIIYGDAQRVRQILLNLMSNAAKFTRSGKIQLIIIEKNNIVRFIVSDTGIGIPTELHERIFQPFSQGDASSTRQHGGTGLGLAIAAQFAQMMGGKISVDSRVGQGSTFIFDLPIEPPEPNNYLS</sequence>
<dbReference type="InterPro" id="IPR003661">
    <property type="entry name" value="HisK_dim/P_dom"/>
</dbReference>
<evidence type="ECO:0000313" key="16">
    <source>
        <dbReference type="Proteomes" id="UP001056708"/>
    </source>
</evidence>
<keyword evidence="7 12" id="KW-0812">Transmembrane</keyword>
<dbReference type="RefSeq" id="WP_252664349.1">
    <property type="nucleotide sequence ID" value="NZ_CP098611.1"/>
</dbReference>
<feature type="transmembrane region" description="Helical" evidence="12">
    <location>
        <begin position="45"/>
        <end position="61"/>
    </location>
</feature>
<organism evidence="15 16">
    <name type="scientific">Phormidium yuhuli AB48</name>
    <dbReference type="NCBI Taxonomy" id="2940671"/>
    <lineage>
        <taxon>Bacteria</taxon>
        <taxon>Bacillati</taxon>
        <taxon>Cyanobacteriota</taxon>
        <taxon>Cyanophyceae</taxon>
        <taxon>Oscillatoriophycideae</taxon>
        <taxon>Oscillatoriales</taxon>
        <taxon>Oscillatoriaceae</taxon>
        <taxon>Phormidium</taxon>
        <taxon>Phormidium yuhuli</taxon>
    </lineage>
</organism>
<dbReference type="EC" id="2.7.13.3" evidence="3"/>
<dbReference type="InterPro" id="IPR000014">
    <property type="entry name" value="PAS"/>
</dbReference>
<dbReference type="CDD" id="cd00130">
    <property type="entry name" value="PAS"/>
    <property type="match status" value="1"/>
</dbReference>
<dbReference type="SUPFAM" id="SSF47384">
    <property type="entry name" value="Homodimeric domain of signal transducing histidine kinase"/>
    <property type="match status" value="1"/>
</dbReference>
<dbReference type="PANTHER" id="PTHR43711">
    <property type="entry name" value="TWO-COMPONENT HISTIDINE KINASE"/>
    <property type="match status" value="1"/>
</dbReference>
<dbReference type="InterPro" id="IPR035965">
    <property type="entry name" value="PAS-like_dom_sf"/>
</dbReference>
<evidence type="ECO:0000256" key="3">
    <source>
        <dbReference type="ARBA" id="ARBA00012438"/>
    </source>
</evidence>
<dbReference type="CDD" id="cd16922">
    <property type="entry name" value="HATPase_EvgS-ArcB-TorS-like"/>
    <property type="match status" value="1"/>
</dbReference>
<evidence type="ECO:0000256" key="6">
    <source>
        <dbReference type="ARBA" id="ARBA00022679"/>
    </source>
</evidence>
<dbReference type="Pfam" id="PF02518">
    <property type="entry name" value="HATPase_c"/>
    <property type="match status" value="1"/>
</dbReference>
<feature type="transmembrane region" description="Helical" evidence="12">
    <location>
        <begin position="286"/>
        <end position="306"/>
    </location>
</feature>
<dbReference type="EMBL" id="CP098611">
    <property type="protein sequence ID" value="USR92266.1"/>
    <property type="molecule type" value="Genomic_DNA"/>
</dbReference>
<feature type="transmembrane region" description="Helical" evidence="12">
    <location>
        <begin position="89"/>
        <end position="109"/>
    </location>
</feature>
<dbReference type="InterPro" id="IPR036097">
    <property type="entry name" value="HisK_dim/P_sf"/>
</dbReference>
<accession>A0ABY5ATN0</accession>
<dbReference type="InterPro" id="IPR004358">
    <property type="entry name" value="Sig_transdc_His_kin-like_C"/>
</dbReference>
<evidence type="ECO:0000256" key="4">
    <source>
        <dbReference type="ARBA" id="ARBA00022475"/>
    </source>
</evidence>
<feature type="transmembrane region" description="Helical" evidence="12">
    <location>
        <begin position="157"/>
        <end position="179"/>
    </location>
</feature>
<dbReference type="SMART" id="SM00388">
    <property type="entry name" value="HisKA"/>
    <property type="match status" value="1"/>
</dbReference>
<dbReference type="CDD" id="cd00082">
    <property type="entry name" value="HisKA"/>
    <property type="match status" value="1"/>
</dbReference>
<dbReference type="Pfam" id="PF00512">
    <property type="entry name" value="HisKA"/>
    <property type="match status" value="1"/>
</dbReference>
<evidence type="ECO:0000256" key="7">
    <source>
        <dbReference type="ARBA" id="ARBA00022692"/>
    </source>
</evidence>
<keyword evidence="8" id="KW-0418">Kinase</keyword>
<keyword evidence="5" id="KW-0597">Phosphoprotein</keyword>
<feature type="transmembrane region" description="Helical" evidence="12">
    <location>
        <begin position="121"/>
        <end position="145"/>
    </location>
</feature>
<dbReference type="Pfam" id="PF05231">
    <property type="entry name" value="MASE1"/>
    <property type="match status" value="1"/>
</dbReference>
<dbReference type="InterPro" id="IPR013655">
    <property type="entry name" value="PAS_fold_3"/>
</dbReference>
<dbReference type="InterPro" id="IPR036890">
    <property type="entry name" value="HATPase_C_sf"/>
</dbReference>
<feature type="domain" description="PAS" evidence="14">
    <location>
        <begin position="317"/>
        <end position="388"/>
    </location>
</feature>
<dbReference type="SUPFAM" id="SSF55785">
    <property type="entry name" value="PYP-like sensor domain (PAS domain)"/>
    <property type="match status" value="1"/>
</dbReference>
<evidence type="ECO:0000256" key="12">
    <source>
        <dbReference type="SAM" id="Phobius"/>
    </source>
</evidence>
<gene>
    <name evidence="15" type="ORF">NEA10_05965</name>
</gene>
<dbReference type="PRINTS" id="PR00344">
    <property type="entry name" value="BCTRLSENSOR"/>
</dbReference>
<feature type="transmembrane region" description="Helical" evidence="12">
    <location>
        <begin position="199"/>
        <end position="217"/>
    </location>
</feature>
<keyword evidence="11 12" id="KW-0472">Membrane</keyword>
<reference evidence="15" key="1">
    <citation type="submission" date="2022-06" db="EMBL/GenBank/DDBJ databases">
        <title>Genome sequence of Phormidium yuhuli AB48 isolated from an industrial photobioreactor environment.</title>
        <authorList>
            <person name="Qiu Y."/>
            <person name="Noonan A.J.C."/>
            <person name="Dofher K."/>
            <person name="Koch M."/>
            <person name="Kieft B."/>
            <person name="Lin X."/>
            <person name="Ziels R.M."/>
            <person name="Hallam S.J."/>
        </authorList>
    </citation>
    <scope>NUCLEOTIDE SEQUENCE</scope>
    <source>
        <strain evidence="15">AB48</strain>
    </source>
</reference>
<keyword evidence="16" id="KW-1185">Reference proteome</keyword>
<dbReference type="PROSITE" id="PS50109">
    <property type="entry name" value="HIS_KIN"/>
    <property type="match status" value="1"/>
</dbReference>
<evidence type="ECO:0000256" key="5">
    <source>
        <dbReference type="ARBA" id="ARBA00022553"/>
    </source>
</evidence>
<feature type="transmembrane region" description="Helical" evidence="12">
    <location>
        <begin position="21"/>
        <end position="39"/>
    </location>
</feature>
<evidence type="ECO:0000256" key="2">
    <source>
        <dbReference type="ARBA" id="ARBA00004651"/>
    </source>
</evidence>
<dbReference type="SMART" id="SM00091">
    <property type="entry name" value="PAS"/>
    <property type="match status" value="1"/>
</dbReference>
<evidence type="ECO:0000259" key="14">
    <source>
        <dbReference type="PROSITE" id="PS50112"/>
    </source>
</evidence>
<dbReference type="NCBIfam" id="TIGR00229">
    <property type="entry name" value="sensory_box"/>
    <property type="match status" value="1"/>
</dbReference>
<evidence type="ECO:0000256" key="8">
    <source>
        <dbReference type="ARBA" id="ARBA00022777"/>
    </source>
</evidence>
<keyword evidence="6" id="KW-0808">Transferase</keyword>
<dbReference type="InterPro" id="IPR005467">
    <property type="entry name" value="His_kinase_dom"/>
</dbReference>
<dbReference type="PANTHER" id="PTHR43711:SF26">
    <property type="entry name" value="SENSOR HISTIDINE KINASE RCSC"/>
    <property type="match status" value="1"/>
</dbReference>
<feature type="transmembrane region" description="Helical" evidence="12">
    <location>
        <begin position="66"/>
        <end position="83"/>
    </location>
</feature>
<keyword evidence="4" id="KW-1003">Cell membrane</keyword>
<dbReference type="GO" id="GO:0005524">
    <property type="term" value="F:ATP binding"/>
    <property type="evidence" value="ECO:0007669"/>
    <property type="project" value="UniProtKB-KW"/>
</dbReference>
<evidence type="ECO:0000256" key="9">
    <source>
        <dbReference type="ARBA" id="ARBA00022989"/>
    </source>
</evidence>
<dbReference type="Proteomes" id="UP001056708">
    <property type="component" value="Chromosome"/>
</dbReference>
<proteinExistence type="predicted"/>
<evidence type="ECO:0000313" key="15">
    <source>
        <dbReference type="EMBL" id="USR92266.1"/>
    </source>
</evidence>
<dbReference type="SUPFAM" id="SSF55874">
    <property type="entry name" value="ATPase domain of HSP90 chaperone/DNA topoisomerase II/histidine kinase"/>
    <property type="match status" value="1"/>
</dbReference>
<dbReference type="Gene3D" id="1.10.287.130">
    <property type="match status" value="1"/>
</dbReference>
<feature type="transmembrane region" description="Helical" evidence="12">
    <location>
        <begin position="250"/>
        <end position="266"/>
    </location>
</feature>
<dbReference type="SMART" id="SM00387">
    <property type="entry name" value="HATPase_c"/>
    <property type="match status" value="1"/>
</dbReference>
<evidence type="ECO:0000256" key="10">
    <source>
        <dbReference type="ARBA" id="ARBA00023012"/>
    </source>
</evidence>
<dbReference type="InterPro" id="IPR003594">
    <property type="entry name" value="HATPase_dom"/>
</dbReference>